<dbReference type="Pfam" id="PF00294">
    <property type="entry name" value="PfkB"/>
    <property type="match status" value="1"/>
</dbReference>
<evidence type="ECO:0000256" key="3">
    <source>
        <dbReference type="ARBA" id="ARBA00022777"/>
    </source>
</evidence>
<dbReference type="Gene3D" id="3.40.1190.20">
    <property type="match status" value="1"/>
</dbReference>
<comment type="similarity">
    <text evidence="1">Belongs to the carbohydrate kinase PfkB family.</text>
</comment>
<dbReference type="InterPro" id="IPR011611">
    <property type="entry name" value="PfkB_dom"/>
</dbReference>
<protein>
    <submittedName>
        <fullName evidence="5">2-dehydro-3-deoxygluconokinase</fullName>
        <ecNumber evidence="5">2.7.1.45</ecNumber>
    </submittedName>
</protein>
<dbReference type="PANTHER" id="PTHR43320">
    <property type="entry name" value="SUGAR KINASE"/>
    <property type="match status" value="1"/>
</dbReference>
<evidence type="ECO:0000259" key="4">
    <source>
        <dbReference type="Pfam" id="PF00294"/>
    </source>
</evidence>
<proteinExistence type="inferred from homology"/>
<evidence type="ECO:0000313" key="5">
    <source>
        <dbReference type="EMBL" id="CAA9567909.1"/>
    </source>
</evidence>
<organism evidence="5">
    <name type="scientific">uncultured Thermomicrobiales bacterium</name>
    <dbReference type="NCBI Taxonomy" id="1645740"/>
    <lineage>
        <taxon>Bacteria</taxon>
        <taxon>Pseudomonadati</taxon>
        <taxon>Thermomicrobiota</taxon>
        <taxon>Thermomicrobia</taxon>
        <taxon>Thermomicrobiales</taxon>
        <taxon>environmental samples</taxon>
    </lineage>
</organism>
<dbReference type="GO" id="GO:0008673">
    <property type="term" value="F:2-dehydro-3-deoxygluconokinase activity"/>
    <property type="evidence" value="ECO:0007669"/>
    <property type="project" value="UniProtKB-EC"/>
</dbReference>
<dbReference type="InterPro" id="IPR052700">
    <property type="entry name" value="Carb_kinase_PfkB-like"/>
</dbReference>
<dbReference type="EC" id="2.7.1.45" evidence="5"/>
<feature type="domain" description="Carbohydrate kinase PfkB" evidence="4">
    <location>
        <begin position="12"/>
        <end position="315"/>
    </location>
</feature>
<dbReference type="AlphaFoldDB" id="A0A6J4V407"/>
<keyword evidence="2 5" id="KW-0808">Transferase</keyword>
<dbReference type="EMBL" id="CADCWF010000222">
    <property type="protein sequence ID" value="CAA9567909.1"/>
    <property type="molecule type" value="Genomic_DNA"/>
</dbReference>
<dbReference type="InterPro" id="IPR029056">
    <property type="entry name" value="Ribokinase-like"/>
</dbReference>
<dbReference type="SUPFAM" id="SSF53613">
    <property type="entry name" value="Ribokinase-like"/>
    <property type="match status" value="1"/>
</dbReference>
<sequence length="340" mass="35683">MTDANGGGAKPVVSFGEAMLRLTPPRHEPLARAIALDISPGGAELNSAVTTAALGVPAVWVSCLPDNPLGRNLARQALASGVDLGRVRWVAEDDGRMGLYFLEEGTDPRPSAVTYDRAESAFARIASGAFDWEAILAGAGALHVSGITPAVGEGPRAETMAAIRAANGLGVPVAFDLNYRAKLWSEAEARACFVEVVPKVDILFASRSGLRTFFGLDGTYQEVLTQAHERLGLATTVLSRKKGKTSREVRLGSVAMGQDAQIVEGPWRAVEVVDRLGGGDAFAGAFLAGYVRHPEDLARCVALGAAAQALKHTMHGDFLVATRAEIEAAVEATDGGVLQR</sequence>
<evidence type="ECO:0000256" key="1">
    <source>
        <dbReference type="ARBA" id="ARBA00010688"/>
    </source>
</evidence>
<name>A0A6J4V407_9BACT</name>
<accession>A0A6J4V407</accession>
<dbReference type="CDD" id="cd01166">
    <property type="entry name" value="KdgK"/>
    <property type="match status" value="1"/>
</dbReference>
<gene>
    <name evidence="5" type="ORF">AVDCRST_MAG59-3209</name>
</gene>
<reference evidence="5" key="1">
    <citation type="submission" date="2020-02" db="EMBL/GenBank/DDBJ databases">
        <authorList>
            <person name="Meier V. D."/>
        </authorList>
    </citation>
    <scope>NUCLEOTIDE SEQUENCE</scope>
    <source>
        <strain evidence="5">AVDCRST_MAG59</strain>
    </source>
</reference>
<keyword evidence="3 5" id="KW-0418">Kinase</keyword>
<dbReference type="PANTHER" id="PTHR43320:SF2">
    <property type="entry name" value="2-DEHYDRO-3-DEOXYGLUCONOKINASE_2-DEHYDRO-3-DEOXYGALACTONOKINASE"/>
    <property type="match status" value="1"/>
</dbReference>
<evidence type="ECO:0000256" key="2">
    <source>
        <dbReference type="ARBA" id="ARBA00022679"/>
    </source>
</evidence>